<feature type="region of interest" description="Disordered" evidence="1">
    <location>
        <begin position="1"/>
        <end position="20"/>
    </location>
</feature>
<organism evidence="3 5">
    <name type="scientific">Gordonia amicalis</name>
    <dbReference type="NCBI Taxonomy" id="89053"/>
    <lineage>
        <taxon>Bacteria</taxon>
        <taxon>Bacillati</taxon>
        <taxon>Actinomycetota</taxon>
        <taxon>Actinomycetes</taxon>
        <taxon>Mycobacteriales</taxon>
        <taxon>Gordoniaceae</taxon>
        <taxon>Gordonia</taxon>
    </lineage>
</organism>
<dbReference type="EMBL" id="JAWLKI010000007">
    <property type="protein sequence ID" value="MDV6307441.1"/>
    <property type="molecule type" value="Genomic_DNA"/>
</dbReference>
<evidence type="ECO:0000313" key="4">
    <source>
        <dbReference type="Proteomes" id="UP001185779"/>
    </source>
</evidence>
<gene>
    <name evidence="2" type="ORF">R3P94_08890</name>
    <name evidence="3" type="ORF">R3Q15_23085</name>
</gene>
<keyword evidence="4" id="KW-1185">Reference proteome</keyword>
<dbReference type="Proteomes" id="UP001185779">
    <property type="component" value="Unassembled WGS sequence"/>
</dbReference>
<dbReference type="GeneID" id="77172858"/>
<dbReference type="EMBL" id="JAWLKH010000050">
    <property type="protein sequence ID" value="MDV6314717.1"/>
    <property type="molecule type" value="Genomic_DNA"/>
</dbReference>
<evidence type="ECO:0000313" key="5">
    <source>
        <dbReference type="Proteomes" id="UP001185922"/>
    </source>
</evidence>
<reference evidence="3 4" key="1">
    <citation type="submission" date="2023-10" db="EMBL/GenBank/DDBJ databases">
        <title>Development of a sustainable strategy for remediation of hydrocarbon-contaminated territories based on the waste exchange concept.</title>
        <authorList>
            <person name="Krivoruchko A."/>
        </authorList>
    </citation>
    <scope>NUCLEOTIDE SEQUENCE</scope>
    <source>
        <strain evidence="2 4">IEGM 1266</strain>
        <strain evidence="3">IEGM 1279</strain>
    </source>
</reference>
<proteinExistence type="predicted"/>
<comment type="caution">
    <text evidence="3">The sequence shown here is derived from an EMBL/GenBank/DDBJ whole genome shotgun (WGS) entry which is preliminary data.</text>
</comment>
<protein>
    <submittedName>
        <fullName evidence="3">Uncharacterized protein</fullName>
    </submittedName>
</protein>
<dbReference type="Proteomes" id="UP001185922">
    <property type="component" value="Unassembled WGS sequence"/>
</dbReference>
<dbReference type="AlphaFoldDB" id="A0AAE4UCD5"/>
<evidence type="ECO:0000313" key="2">
    <source>
        <dbReference type="EMBL" id="MDV6307441.1"/>
    </source>
</evidence>
<accession>A0AAE4UCD5</accession>
<sequence>MTLTPTQAMAGRIADPDDPDAVSHADLTSALDEYVSQAASVHRSAGELDLTTIPVDLALHTAGLAMHSPADCAWRALGQLSVDTSRVSAGARWRAAAVIASGLRTLFNRWEASVILDD</sequence>
<evidence type="ECO:0000313" key="3">
    <source>
        <dbReference type="EMBL" id="MDV6314717.1"/>
    </source>
</evidence>
<evidence type="ECO:0000256" key="1">
    <source>
        <dbReference type="SAM" id="MobiDB-lite"/>
    </source>
</evidence>
<name>A0AAE4UCD5_9ACTN</name>
<dbReference type="RefSeq" id="WP_096274040.1">
    <property type="nucleotide sequence ID" value="NZ_CP091855.1"/>
</dbReference>